<dbReference type="InterPro" id="IPR001283">
    <property type="entry name" value="CRISP-related"/>
</dbReference>
<dbReference type="Gene3D" id="3.40.33.10">
    <property type="entry name" value="CAP"/>
    <property type="match status" value="1"/>
</dbReference>
<proteinExistence type="predicted"/>
<dbReference type="OrthoDB" id="337038at2759"/>
<evidence type="ECO:0000259" key="1">
    <source>
        <dbReference type="SMART" id="SM00198"/>
    </source>
</evidence>
<gene>
    <name evidence="2" type="ORF">X798_04755</name>
</gene>
<dbReference type="EMBL" id="KZ270011">
    <property type="protein sequence ID" value="OZC08276.1"/>
    <property type="molecule type" value="Genomic_DNA"/>
</dbReference>
<sequence>MKKKKVVMKKIFGRIKLKKSKSNEHEKLDENFSINGTTIFATSGTFCRTTSGFKESTTLDECHSCYDAASSSIGEECHFDEELDKHMMQTIADVKYVKKRPKFVAVELCDLAHSWAVKLADRGRLLFPELHGIGENIQLTIVNEQTHLPSGAEITEIWAREAENFDFDRPRWNPETQHFTQIVWKETSEMGIARQWNTTTNCVATVAMYRPSGEFQINIPSKVYFDEISRLSDPISHGIAPAL</sequence>
<dbReference type="SMART" id="SM00198">
    <property type="entry name" value="SCP"/>
    <property type="match status" value="1"/>
</dbReference>
<protein>
    <submittedName>
        <fullName evidence="2">SCP-like protein</fullName>
    </submittedName>
</protein>
<dbReference type="Pfam" id="PF00188">
    <property type="entry name" value="CAP"/>
    <property type="match status" value="1"/>
</dbReference>
<dbReference type="AlphaFoldDB" id="A0A238BTQ0"/>
<organism evidence="2 3">
    <name type="scientific">Onchocerca flexuosa</name>
    <dbReference type="NCBI Taxonomy" id="387005"/>
    <lineage>
        <taxon>Eukaryota</taxon>
        <taxon>Metazoa</taxon>
        <taxon>Ecdysozoa</taxon>
        <taxon>Nematoda</taxon>
        <taxon>Chromadorea</taxon>
        <taxon>Rhabditida</taxon>
        <taxon>Spirurina</taxon>
        <taxon>Spiruromorpha</taxon>
        <taxon>Filarioidea</taxon>
        <taxon>Onchocercidae</taxon>
        <taxon>Onchocerca</taxon>
    </lineage>
</organism>
<evidence type="ECO:0000313" key="3">
    <source>
        <dbReference type="Proteomes" id="UP000242913"/>
    </source>
</evidence>
<reference evidence="2 3" key="1">
    <citation type="submission" date="2015-12" db="EMBL/GenBank/DDBJ databases">
        <title>Draft genome of the nematode, Onchocerca flexuosa.</title>
        <authorList>
            <person name="Mitreva M."/>
        </authorList>
    </citation>
    <scope>NUCLEOTIDE SEQUENCE [LARGE SCALE GENOMIC DNA]</scope>
    <source>
        <strain evidence="2">Red Deer</strain>
    </source>
</reference>
<accession>A0A238BTQ0</accession>
<dbReference type="Proteomes" id="UP000242913">
    <property type="component" value="Unassembled WGS sequence"/>
</dbReference>
<name>A0A238BTQ0_9BILA</name>
<dbReference type="PANTHER" id="PTHR10334">
    <property type="entry name" value="CYSTEINE-RICH SECRETORY PROTEIN-RELATED"/>
    <property type="match status" value="1"/>
</dbReference>
<feature type="domain" description="SCP" evidence="1">
    <location>
        <begin position="77"/>
        <end position="217"/>
    </location>
</feature>
<dbReference type="InterPro" id="IPR035940">
    <property type="entry name" value="CAP_sf"/>
</dbReference>
<dbReference type="SUPFAM" id="SSF55797">
    <property type="entry name" value="PR-1-like"/>
    <property type="match status" value="1"/>
</dbReference>
<keyword evidence="3" id="KW-1185">Reference proteome</keyword>
<dbReference type="InterPro" id="IPR014044">
    <property type="entry name" value="CAP_dom"/>
</dbReference>
<evidence type="ECO:0000313" key="2">
    <source>
        <dbReference type="EMBL" id="OZC08276.1"/>
    </source>
</evidence>